<keyword evidence="3" id="KW-1185">Reference proteome</keyword>
<proteinExistence type="predicted"/>
<evidence type="ECO:0000313" key="2">
    <source>
        <dbReference type="EMBL" id="TCP03274.1"/>
    </source>
</evidence>
<accession>A0A2S5SZY2</accession>
<evidence type="ECO:0000313" key="1">
    <source>
        <dbReference type="EMBL" id="PPE68304.1"/>
    </source>
</evidence>
<name>A0A2S5SZY2_9BURK</name>
<comment type="caution">
    <text evidence="1">The sequence shown here is derived from an EMBL/GenBank/DDBJ whole genome shotgun (WGS) entry which is preliminary data.</text>
</comment>
<evidence type="ECO:0000313" key="3">
    <source>
        <dbReference type="Proteomes" id="UP000239406"/>
    </source>
</evidence>
<dbReference type="EMBL" id="PSNY01000034">
    <property type="protein sequence ID" value="PPE68304.1"/>
    <property type="molecule type" value="Genomic_DNA"/>
</dbReference>
<reference evidence="2 4" key="2">
    <citation type="submission" date="2019-03" db="EMBL/GenBank/DDBJ databases">
        <title>Genomic Encyclopedia of Type Strains, Phase IV (KMG-IV): sequencing the most valuable type-strain genomes for metagenomic binning, comparative biology and taxonomic classification.</title>
        <authorList>
            <person name="Goeker M."/>
        </authorList>
    </citation>
    <scope>NUCLEOTIDE SEQUENCE [LARGE SCALE GENOMIC DNA]</scope>
    <source>
        <strain evidence="2 4">DSM 15264</strain>
    </source>
</reference>
<protein>
    <submittedName>
        <fullName evidence="1">Uncharacterized protein</fullName>
    </submittedName>
</protein>
<dbReference type="AlphaFoldDB" id="A0A2S5SZY2"/>
<organism evidence="1 3">
    <name type="scientific">Caldimonas thermodepolymerans</name>
    <dbReference type="NCBI Taxonomy" id="215580"/>
    <lineage>
        <taxon>Bacteria</taxon>
        <taxon>Pseudomonadati</taxon>
        <taxon>Pseudomonadota</taxon>
        <taxon>Betaproteobacteria</taxon>
        <taxon>Burkholderiales</taxon>
        <taxon>Sphaerotilaceae</taxon>
        <taxon>Caldimonas</taxon>
    </lineage>
</organism>
<reference evidence="1 3" key="1">
    <citation type="submission" date="2018-02" db="EMBL/GenBank/DDBJ databases">
        <title>Reclassifiation of [Polyangium] brachysporum DSM 7029 as Guopingzhaonella breviflexa gen. nov., sp. nov., a member of the family Comamonadaceae.</title>
        <authorList>
            <person name="Tang B."/>
        </authorList>
    </citation>
    <scope>NUCLEOTIDE SEQUENCE [LARGE SCALE GENOMIC DNA]</scope>
    <source>
        <strain evidence="1 3">DSM 15344</strain>
    </source>
</reference>
<dbReference type="OrthoDB" id="8907786at2"/>
<sequence length="125" mass="14107">MDPLYGIPDVPARLAVVYMLARRLERLECGVDGADAEQYLFIVQCLTEALAAVRADRALYELLDDFPAARELYENLHYRRAGLCCSPQREAAQAARLAADAILRIRHRCDAPPPWQRAAGRRKAR</sequence>
<dbReference type="EMBL" id="SLXF01000013">
    <property type="protein sequence ID" value="TCP03274.1"/>
    <property type="molecule type" value="Genomic_DNA"/>
</dbReference>
<dbReference type="Proteomes" id="UP000294772">
    <property type="component" value="Unassembled WGS sequence"/>
</dbReference>
<dbReference type="Proteomes" id="UP000239406">
    <property type="component" value="Unassembled WGS sequence"/>
</dbReference>
<gene>
    <name evidence="1" type="ORF">C1702_17825</name>
    <name evidence="2" type="ORF">EV676_11352</name>
</gene>
<evidence type="ECO:0000313" key="4">
    <source>
        <dbReference type="Proteomes" id="UP000294772"/>
    </source>
</evidence>
<dbReference type="RefSeq" id="WP_104359056.1">
    <property type="nucleotide sequence ID" value="NZ_CP064338.1"/>
</dbReference>